<dbReference type="SUPFAM" id="SSF53041">
    <property type="entry name" value="Resolvase-like"/>
    <property type="match status" value="1"/>
</dbReference>
<gene>
    <name evidence="5" type="ORF">DWX06_09090</name>
</gene>
<dbReference type="InterPro" id="IPR036162">
    <property type="entry name" value="Resolvase-like_N_sf"/>
</dbReference>
<dbReference type="InterPro" id="IPR038109">
    <property type="entry name" value="DNA_bind_recomb_sf"/>
</dbReference>
<feature type="domain" description="Recombinase" evidence="4">
    <location>
        <begin position="161"/>
        <end position="303"/>
    </location>
</feature>
<dbReference type="Pfam" id="PF00239">
    <property type="entry name" value="Resolvase"/>
    <property type="match status" value="1"/>
</dbReference>
<dbReference type="Pfam" id="PF14287">
    <property type="entry name" value="DUF4368"/>
    <property type="match status" value="1"/>
</dbReference>
<keyword evidence="1" id="KW-0175">Coiled coil</keyword>
<dbReference type="PANTHER" id="PTHR30461">
    <property type="entry name" value="DNA-INVERTASE FROM LAMBDOID PROPHAGE"/>
    <property type="match status" value="1"/>
</dbReference>
<dbReference type="InterPro" id="IPR025378">
    <property type="entry name" value="DUF4368"/>
</dbReference>
<evidence type="ECO:0000259" key="3">
    <source>
        <dbReference type="PROSITE" id="PS51736"/>
    </source>
</evidence>
<feature type="coiled-coil region" evidence="1">
    <location>
        <begin position="396"/>
        <end position="472"/>
    </location>
</feature>
<accession>A0A412Q2N7</accession>
<evidence type="ECO:0000256" key="2">
    <source>
        <dbReference type="SAM" id="MobiDB-lite"/>
    </source>
</evidence>
<dbReference type="EMBL" id="QRXG01000014">
    <property type="protein sequence ID" value="RGT80760.1"/>
    <property type="molecule type" value="Genomic_DNA"/>
</dbReference>
<dbReference type="PROSITE" id="PS51736">
    <property type="entry name" value="RECOMBINASES_3"/>
    <property type="match status" value="1"/>
</dbReference>
<dbReference type="Pfam" id="PF07508">
    <property type="entry name" value="Recombinase"/>
    <property type="match status" value="1"/>
</dbReference>
<proteinExistence type="predicted"/>
<dbReference type="CDD" id="cd03770">
    <property type="entry name" value="SR_TndX_transposase"/>
    <property type="match status" value="1"/>
</dbReference>
<comment type="caution">
    <text evidence="5">The sequence shown here is derived from an EMBL/GenBank/DDBJ whole genome shotgun (WGS) entry which is preliminary data.</text>
</comment>
<dbReference type="Gene3D" id="3.90.1750.20">
    <property type="entry name" value="Putative Large Serine Recombinase, Chain B, Domain 2"/>
    <property type="match status" value="1"/>
</dbReference>
<dbReference type="AlphaFoldDB" id="A0A412Q2N7"/>
<dbReference type="InterPro" id="IPR050639">
    <property type="entry name" value="SSR_resolvase"/>
</dbReference>
<dbReference type="InterPro" id="IPR006119">
    <property type="entry name" value="Resolv_N"/>
</dbReference>
<feature type="compositionally biased region" description="Basic and acidic residues" evidence="2">
    <location>
        <begin position="548"/>
        <end position="559"/>
    </location>
</feature>
<feature type="region of interest" description="Disordered" evidence="2">
    <location>
        <begin position="536"/>
        <end position="559"/>
    </location>
</feature>
<dbReference type="PROSITE" id="PS51737">
    <property type="entry name" value="RECOMBINASE_DNA_BIND"/>
    <property type="match status" value="1"/>
</dbReference>
<dbReference type="GO" id="GO:0000150">
    <property type="term" value="F:DNA strand exchange activity"/>
    <property type="evidence" value="ECO:0007669"/>
    <property type="project" value="InterPro"/>
</dbReference>
<dbReference type="Proteomes" id="UP000284296">
    <property type="component" value="Unassembled WGS sequence"/>
</dbReference>
<organism evidence="5 6">
    <name type="scientific">Agathobacter rectalis</name>
    <dbReference type="NCBI Taxonomy" id="39491"/>
    <lineage>
        <taxon>Bacteria</taxon>
        <taxon>Bacillati</taxon>
        <taxon>Bacillota</taxon>
        <taxon>Clostridia</taxon>
        <taxon>Lachnospirales</taxon>
        <taxon>Lachnospiraceae</taxon>
        <taxon>Agathobacter</taxon>
    </lineage>
</organism>
<evidence type="ECO:0000313" key="5">
    <source>
        <dbReference type="EMBL" id="RGT80760.1"/>
    </source>
</evidence>
<dbReference type="PANTHER" id="PTHR30461:SF23">
    <property type="entry name" value="DNA RECOMBINASE-RELATED"/>
    <property type="match status" value="1"/>
</dbReference>
<evidence type="ECO:0000259" key="4">
    <source>
        <dbReference type="PROSITE" id="PS51737"/>
    </source>
</evidence>
<dbReference type="InterPro" id="IPR025827">
    <property type="entry name" value="Zn_ribbon_recom_dom"/>
</dbReference>
<dbReference type="GO" id="GO:0003677">
    <property type="term" value="F:DNA binding"/>
    <property type="evidence" value="ECO:0007669"/>
    <property type="project" value="InterPro"/>
</dbReference>
<dbReference type="RefSeq" id="WP_118004254.1">
    <property type="nucleotide sequence ID" value="NZ_QRXF01000014.1"/>
</dbReference>
<feature type="domain" description="Resolvase/invertase-type recombinase catalytic" evidence="3">
    <location>
        <begin position="6"/>
        <end position="158"/>
    </location>
</feature>
<sequence>MRNEKITPLYERLSRDDELQGESNSISNQKQMLEDFARRNGLPNPTHFTDDGISGTRFDRPGFLAMMEEVEAGRVEAIVIKDMSRLGRDYLKVGQVMEVLRQRGVRLIAINDGVDSLKGDDDFTPFRNIMNEFYARDTSRKIRSVFKSKGMSGKHLTGTVIYGYLWDEKREHWLVDEEAAEVVRRIFSLTLEGYGPYQIACKLSADRIEIPVVHLARFNEGVNRSKPVKDPYGWGSSTIVNILKKREYLGHTINFKTRKHFKDKKSHYVSEDEWTIFENTHEAIIDQQTFDLVQKIRSNVRRYPNGWGEAAPLIGLLYCADCGGKMYVHRTNNGRRISQYTCSNYTKIPCGTLCPTQHRINESAVLTLVSDTLRAIAEYSRNDRTEFIHTVQETQVAQQSADISKKRRRLAAAQKRAGELEKLICKIYEDNALGKLPDARYKALDAQYAKEQDALEIEIAELEKAVTGYEQSQKSAEKFIALIDKYENFDTLTNTMLNEFIEKILVHERARKGSQDTTQEIEIYFNFLGRYIPPSLQPVPLTPEEQEELRKKEERKDRLHQNYLKRKASGAQKRYEDKIKAKKKAEMDAKKAMIRAEDMKKGVFSTIGQLPKEEPRKGSIAASAAV</sequence>
<dbReference type="InterPro" id="IPR011109">
    <property type="entry name" value="DNA_bind_recombinase_dom"/>
</dbReference>
<dbReference type="Gene3D" id="3.40.50.1390">
    <property type="entry name" value="Resolvase, N-terminal catalytic domain"/>
    <property type="match status" value="1"/>
</dbReference>
<dbReference type="SMART" id="SM00857">
    <property type="entry name" value="Resolvase"/>
    <property type="match status" value="1"/>
</dbReference>
<reference evidence="5 6" key="1">
    <citation type="submission" date="2018-08" db="EMBL/GenBank/DDBJ databases">
        <title>A genome reference for cultivated species of the human gut microbiota.</title>
        <authorList>
            <person name="Zou Y."/>
            <person name="Xue W."/>
            <person name="Luo G."/>
        </authorList>
    </citation>
    <scope>NUCLEOTIDE SEQUENCE [LARGE SCALE GENOMIC DNA]</scope>
    <source>
        <strain evidence="5 6">AF18-16LB</strain>
    </source>
</reference>
<protein>
    <submittedName>
        <fullName evidence="5">DUF4368 domain-containing protein</fullName>
    </submittedName>
</protein>
<evidence type="ECO:0000256" key="1">
    <source>
        <dbReference type="SAM" id="Coils"/>
    </source>
</evidence>
<evidence type="ECO:0000313" key="6">
    <source>
        <dbReference type="Proteomes" id="UP000284296"/>
    </source>
</evidence>
<name>A0A412Q2N7_9FIRM</name>
<dbReference type="Pfam" id="PF13408">
    <property type="entry name" value="Zn_ribbon_recom"/>
    <property type="match status" value="1"/>
</dbReference>